<dbReference type="OrthoDB" id="9762169at2"/>
<keyword evidence="2 10" id="KW-0723">Serine/threonine-protein kinase</keyword>
<dbReference type="PANTHER" id="PTHR43289:SF6">
    <property type="entry name" value="SERINE_THREONINE-PROTEIN KINASE NEKL-3"/>
    <property type="match status" value="1"/>
</dbReference>
<evidence type="ECO:0000256" key="6">
    <source>
        <dbReference type="ARBA" id="ARBA00022840"/>
    </source>
</evidence>
<feature type="region of interest" description="Disordered" evidence="8">
    <location>
        <begin position="390"/>
        <end position="464"/>
    </location>
</feature>
<feature type="binding site" evidence="7">
    <location>
        <position position="39"/>
    </location>
    <ligand>
        <name>ATP</name>
        <dbReference type="ChEBI" id="CHEBI:30616"/>
    </ligand>
</feature>
<dbReference type="Pfam" id="PF00069">
    <property type="entry name" value="Pkinase"/>
    <property type="match status" value="1"/>
</dbReference>
<keyword evidence="6 7" id="KW-0067">ATP-binding</keyword>
<dbReference type="RefSeq" id="WP_133767065.1">
    <property type="nucleotide sequence ID" value="NZ_BAAARP010000001.1"/>
</dbReference>
<evidence type="ECO:0000256" key="3">
    <source>
        <dbReference type="ARBA" id="ARBA00022679"/>
    </source>
</evidence>
<feature type="region of interest" description="Disordered" evidence="8">
    <location>
        <begin position="280"/>
        <end position="301"/>
    </location>
</feature>
<evidence type="ECO:0000313" key="11">
    <source>
        <dbReference type="Proteomes" id="UP000295344"/>
    </source>
</evidence>
<evidence type="ECO:0000256" key="4">
    <source>
        <dbReference type="ARBA" id="ARBA00022741"/>
    </source>
</evidence>
<dbReference type="EC" id="2.7.11.1" evidence="1"/>
<dbReference type="InterPro" id="IPR011009">
    <property type="entry name" value="Kinase-like_dom_sf"/>
</dbReference>
<dbReference type="InterPro" id="IPR008266">
    <property type="entry name" value="Tyr_kinase_AS"/>
</dbReference>
<evidence type="ECO:0000256" key="1">
    <source>
        <dbReference type="ARBA" id="ARBA00012513"/>
    </source>
</evidence>
<protein>
    <recommendedName>
        <fullName evidence="1">non-specific serine/threonine protein kinase</fullName>
        <ecNumber evidence="1">2.7.11.1</ecNumber>
    </recommendedName>
</protein>
<dbReference type="Proteomes" id="UP000295344">
    <property type="component" value="Unassembled WGS sequence"/>
</dbReference>
<feature type="domain" description="Protein kinase" evidence="9">
    <location>
        <begin position="10"/>
        <end position="273"/>
    </location>
</feature>
<dbReference type="Gene3D" id="1.10.510.10">
    <property type="entry name" value="Transferase(Phosphotransferase) domain 1"/>
    <property type="match status" value="1"/>
</dbReference>
<dbReference type="InterPro" id="IPR000719">
    <property type="entry name" value="Prot_kinase_dom"/>
</dbReference>
<keyword evidence="4 7" id="KW-0547">Nucleotide-binding</keyword>
<dbReference type="PANTHER" id="PTHR43289">
    <property type="entry name" value="MITOGEN-ACTIVATED PROTEIN KINASE KINASE KINASE 20-RELATED"/>
    <property type="match status" value="1"/>
</dbReference>
<keyword evidence="5 10" id="KW-0418">Kinase</keyword>
<dbReference type="EMBL" id="SOAM01000003">
    <property type="protein sequence ID" value="TDS75819.1"/>
    <property type="molecule type" value="Genomic_DNA"/>
</dbReference>
<evidence type="ECO:0000313" key="10">
    <source>
        <dbReference type="EMBL" id="TDS75819.1"/>
    </source>
</evidence>
<dbReference type="PROSITE" id="PS50011">
    <property type="entry name" value="PROTEIN_KINASE_DOM"/>
    <property type="match status" value="1"/>
</dbReference>
<dbReference type="GO" id="GO:0005524">
    <property type="term" value="F:ATP binding"/>
    <property type="evidence" value="ECO:0007669"/>
    <property type="project" value="UniProtKB-UniRule"/>
</dbReference>
<dbReference type="Gene3D" id="3.30.200.20">
    <property type="entry name" value="Phosphorylase Kinase, domain 1"/>
    <property type="match status" value="1"/>
</dbReference>
<keyword evidence="3" id="KW-0808">Transferase</keyword>
<dbReference type="CDD" id="cd14014">
    <property type="entry name" value="STKc_PknB_like"/>
    <property type="match status" value="1"/>
</dbReference>
<evidence type="ECO:0000256" key="5">
    <source>
        <dbReference type="ARBA" id="ARBA00022777"/>
    </source>
</evidence>
<proteinExistence type="predicted"/>
<evidence type="ECO:0000256" key="7">
    <source>
        <dbReference type="PROSITE-ProRule" id="PRU10141"/>
    </source>
</evidence>
<accession>A0A4R7FER0</accession>
<dbReference type="AlphaFoldDB" id="A0A4R7FER0"/>
<feature type="compositionally biased region" description="Low complexity" evidence="8">
    <location>
        <begin position="394"/>
        <end position="424"/>
    </location>
</feature>
<name>A0A4R7FER0_9MICO</name>
<dbReference type="InterPro" id="IPR017441">
    <property type="entry name" value="Protein_kinase_ATP_BS"/>
</dbReference>
<keyword evidence="11" id="KW-1185">Reference proteome</keyword>
<feature type="compositionally biased region" description="Low complexity" evidence="8">
    <location>
        <begin position="446"/>
        <end position="456"/>
    </location>
</feature>
<dbReference type="PROSITE" id="PS00109">
    <property type="entry name" value="PROTEIN_KINASE_TYR"/>
    <property type="match status" value="1"/>
</dbReference>
<dbReference type="PROSITE" id="PS00107">
    <property type="entry name" value="PROTEIN_KINASE_ATP"/>
    <property type="match status" value="1"/>
</dbReference>
<sequence length="464" mass="46827">MRSKLLGGRYRLGPVIGTGGTGTVHRARDERLGRDVAVKVLRADAAAADCERLRREVEYLRAVQHPNLVAVLDGGADADDGPRGRRGVAWFAMELVAGPDLGTLLRERGPVDGAGVRRLLAGVLGALAAMHEAGLVHRDVTPSNILLTAPPFARWEAKLTDLGIARRARSAPLTDVGRVVGTAAYLSPEQVVGGDVGPATDVYALALVAVEALTGVAPFPGSPIESATSRVLRPPTLPAELAPAWRDLLVAATSMEPAERPDAIAFLAAVLELPEDAGVRPAPRTVQPGSIRAPGDVAGGDVERTTATDTVPQRATAVLPAVQRSTGVLPASSRTAELAVPLQPRRRSLVAVLVVASAVVLGGGATIGTAALIGSHLLAHADAAGRPAVVTLRPSSPAPSASATTPEDSAAADTAPSSADVAAAPPDPQSRPADGAVAAGPPRPSAPEAGGAAPAPGGVGPVAP</sequence>
<dbReference type="GO" id="GO:0004674">
    <property type="term" value="F:protein serine/threonine kinase activity"/>
    <property type="evidence" value="ECO:0007669"/>
    <property type="project" value="UniProtKB-KW"/>
</dbReference>
<comment type="caution">
    <text evidence="10">The sequence shown here is derived from an EMBL/GenBank/DDBJ whole genome shotgun (WGS) entry which is preliminary data.</text>
</comment>
<evidence type="ECO:0000259" key="9">
    <source>
        <dbReference type="PROSITE" id="PS50011"/>
    </source>
</evidence>
<evidence type="ECO:0000256" key="2">
    <source>
        <dbReference type="ARBA" id="ARBA00022527"/>
    </source>
</evidence>
<gene>
    <name evidence="10" type="ORF">CLV52_2928</name>
</gene>
<evidence type="ECO:0000256" key="8">
    <source>
        <dbReference type="SAM" id="MobiDB-lite"/>
    </source>
</evidence>
<dbReference type="SUPFAM" id="SSF56112">
    <property type="entry name" value="Protein kinase-like (PK-like)"/>
    <property type="match status" value="1"/>
</dbReference>
<organism evidence="10 11">
    <name type="scientific">Amnibacterium kyonggiense</name>
    <dbReference type="NCBI Taxonomy" id="595671"/>
    <lineage>
        <taxon>Bacteria</taxon>
        <taxon>Bacillati</taxon>
        <taxon>Actinomycetota</taxon>
        <taxon>Actinomycetes</taxon>
        <taxon>Micrococcales</taxon>
        <taxon>Microbacteriaceae</taxon>
        <taxon>Amnibacterium</taxon>
    </lineage>
</organism>
<reference evidence="10 11" key="1">
    <citation type="submission" date="2019-03" db="EMBL/GenBank/DDBJ databases">
        <title>Genomic Encyclopedia of Archaeal and Bacterial Type Strains, Phase II (KMG-II): from individual species to whole genera.</title>
        <authorList>
            <person name="Goeker M."/>
        </authorList>
    </citation>
    <scope>NUCLEOTIDE SEQUENCE [LARGE SCALE GENOMIC DNA]</scope>
    <source>
        <strain evidence="10 11">DSM 24782</strain>
    </source>
</reference>